<keyword evidence="1" id="KW-0732">Signal</keyword>
<evidence type="ECO:0000256" key="1">
    <source>
        <dbReference type="SAM" id="SignalP"/>
    </source>
</evidence>
<accession>A0AAV6SKY6</accession>
<evidence type="ECO:0008006" key="4">
    <source>
        <dbReference type="Google" id="ProtNLM"/>
    </source>
</evidence>
<feature type="signal peptide" evidence="1">
    <location>
        <begin position="1"/>
        <end position="17"/>
    </location>
</feature>
<dbReference type="EMBL" id="JAGKHQ010000005">
    <property type="protein sequence ID" value="KAG7517021.1"/>
    <property type="molecule type" value="Genomic_DNA"/>
</dbReference>
<reference evidence="2 3" key="1">
    <citation type="journal article" date="2021" name="Sci. Rep.">
        <title>Chromosome anchoring in Senegalese sole (Solea senegalensis) reveals sex-associated markers and genome rearrangements in flatfish.</title>
        <authorList>
            <person name="Guerrero-Cozar I."/>
            <person name="Gomez-Garrido J."/>
            <person name="Berbel C."/>
            <person name="Martinez-Blanch J.F."/>
            <person name="Alioto T."/>
            <person name="Claros M.G."/>
            <person name="Gagnaire P.A."/>
            <person name="Manchado M."/>
        </authorList>
    </citation>
    <scope>NUCLEOTIDE SEQUENCE [LARGE SCALE GENOMIC DNA]</scope>
    <source>
        <strain evidence="2">Sse05_10M</strain>
    </source>
</reference>
<keyword evidence="3" id="KW-1185">Reference proteome</keyword>
<dbReference type="AlphaFoldDB" id="A0AAV6SKY6"/>
<sequence>MACDALVLLCDGVVTLGDVPSMLCVGLCCSVLMLCNDERCCDGLWFESSQVPSQALQSCDDLILHLSAPSAPLSDPKLGERS</sequence>
<gene>
    <name evidence="2" type="ORF">JOB18_047279</name>
</gene>
<protein>
    <recommendedName>
        <fullName evidence="4">Secreted protein</fullName>
    </recommendedName>
</protein>
<proteinExistence type="predicted"/>
<feature type="chain" id="PRO_5043383742" description="Secreted protein" evidence="1">
    <location>
        <begin position="18"/>
        <end position="82"/>
    </location>
</feature>
<comment type="caution">
    <text evidence="2">The sequence shown here is derived from an EMBL/GenBank/DDBJ whole genome shotgun (WGS) entry which is preliminary data.</text>
</comment>
<evidence type="ECO:0000313" key="2">
    <source>
        <dbReference type="EMBL" id="KAG7517021.1"/>
    </source>
</evidence>
<name>A0AAV6SKY6_SOLSE</name>
<organism evidence="2 3">
    <name type="scientific">Solea senegalensis</name>
    <name type="common">Senegalese sole</name>
    <dbReference type="NCBI Taxonomy" id="28829"/>
    <lineage>
        <taxon>Eukaryota</taxon>
        <taxon>Metazoa</taxon>
        <taxon>Chordata</taxon>
        <taxon>Craniata</taxon>
        <taxon>Vertebrata</taxon>
        <taxon>Euteleostomi</taxon>
        <taxon>Actinopterygii</taxon>
        <taxon>Neopterygii</taxon>
        <taxon>Teleostei</taxon>
        <taxon>Neoteleostei</taxon>
        <taxon>Acanthomorphata</taxon>
        <taxon>Carangaria</taxon>
        <taxon>Pleuronectiformes</taxon>
        <taxon>Pleuronectoidei</taxon>
        <taxon>Soleidae</taxon>
        <taxon>Solea</taxon>
    </lineage>
</organism>
<evidence type="ECO:0000313" key="3">
    <source>
        <dbReference type="Proteomes" id="UP000693946"/>
    </source>
</evidence>
<dbReference type="Proteomes" id="UP000693946">
    <property type="component" value="Linkage Group LG13"/>
</dbReference>